<dbReference type="InterPro" id="IPR005119">
    <property type="entry name" value="LysR_subst-bd"/>
</dbReference>
<dbReference type="InterPro" id="IPR036390">
    <property type="entry name" value="WH_DNA-bd_sf"/>
</dbReference>
<evidence type="ECO:0000256" key="4">
    <source>
        <dbReference type="ARBA" id="ARBA00023163"/>
    </source>
</evidence>
<comment type="similarity">
    <text evidence="1">Belongs to the LysR transcriptional regulatory family.</text>
</comment>
<dbReference type="InterPro" id="IPR058163">
    <property type="entry name" value="LysR-type_TF_proteobact-type"/>
</dbReference>
<dbReference type="SUPFAM" id="SSF46785">
    <property type="entry name" value="Winged helix' DNA-binding domain"/>
    <property type="match status" value="1"/>
</dbReference>
<dbReference type="FunFam" id="1.10.10.10:FF:000001">
    <property type="entry name" value="LysR family transcriptional regulator"/>
    <property type="match status" value="1"/>
</dbReference>
<evidence type="ECO:0000313" key="6">
    <source>
        <dbReference type="EMBL" id="SUD31774.1"/>
    </source>
</evidence>
<dbReference type="GO" id="GO:0003700">
    <property type="term" value="F:DNA-binding transcription factor activity"/>
    <property type="evidence" value="ECO:0007669"/>
    <property type="project" value="InterPro"/>
</dbReference>
<reference evidence="6 7" key="1">
    <citation type="submission" date="2018-06" db="EMBL/GenBank/DDBJ databases">
        <authorList>
            <consortium name="Pathogen Informatics"/>
            <person name="Doyle S."/>
        </authorList>
    </citation>
    <scope>NUCLEOTIDE SEQUENCE [LARGE SCALE GENOMIC DNA]</scope>
    <source>
        <strain evidence="6 7">NCTC10392</strain>
    </source>
</reference>
<dbReference type="InterPro" id="IPR036388">
    <property type="entry name" value="WH-like_DNA-bd_sf"/>
</dbReference>
<keyword evidence="3" id="KW-0238">DNA-binding</keyword>
<evidence type="ECO:0000313" key="7">
    <source>
        <dbReference type="Proteomes" id="UP000255125"/>
    </source>
</evidence>
<dbReference type="EMBL" id="UGUS01000002">
    <property type="protein sequence ID" value="SUD31774.1"/>
    <property type="molecule type" value="Genomic_DNA"/>
</dbReference>
<dbReference type="PANTHER" id="PTHR30537">
    <property type="entry name" value="HTH-TYPE TRANSCRIPTIONAL REGULATOR"/>
    <property type="match status" value="1"/>
</dbReference>
<keyword evidence="2" id="KW-0805">Transcription regulation</keyword>
<dbReference type="RefSeq" id="WP_038442008.1">
    <property type="nucleotide sequence ID" value="NZ_CP008896.1"/>
</dbReference>
<feature type="domain" description="HTH lysR-type" evidence="5">
    <location>
        <begin position="1"/>
        <end position="59"/>
    </location>
</feature>
<dbReference type="Pfam" id="PF00126">
    <property type="entry name" value="HTH_1"/>
    <property type="match status" value="1"/>
</dbReference>
<keyword evidence="4" id="KW-0804">Transcription</keyword>
<accession>A0A379IG77</accession>
<dbReference type="GO" id="GO:0006351">
    <property type="term" value="P:DNA-templated transcription"/>
    <property type="evidence" value="ECO:0007669"/>
    <property type="project" value="TreeGrafter"/>
</dbReference>
<proteinExistence type="inferred from homology"/>
<dbReference type="Gene3D" id="1.10.10.10">
    <property type="entry name" value="Winged helix-like DNA-binding domain superfamily/Winged helix DNA-binding domain"/>
    <property type="match status" value="1"/>
</dbReference>
<dbReference type="Pfam" id="PF03466">
    <property type="entry name" value="LysR_substrate"/>
    <property type="match status" value="1"/>
</dbReference>
<dbReference type="PANTHER" id="PTHR30537:SF17">
    <property type="entry name" value="LYSR-FAMILY REGULATORY PROTEIN"/>
    <property type="match status" value="1"/>
</dbReference>
<dbReference type="InterPro" id="IPR000847">
    <property type="entry name" value="LysR_HTH_N"/>
</dbReference>
<protein>
    <submittedName>
        <fullName evidence="6">Putative HTH-type transcriptional regulator YafC</fullName>
    </submittedName>
</protein>
<evidence type="ECO:0000256" key="3">
    <source>
        <dbReference type="ARBA" id="ARBA00023125"/>
    </source>
</evidence>
<dbReference type="Gene3D" id="3.40.190.290">
    <property type="match status" value="1"/>
</dbReference>
<name>A0A379IG77_PSEFL</name>
<dbReference type="KEGG" id="pfn:HZ99_07260"/>
<dbReference type="AlphaFoldDB" id="A0A379IG77"/>
<dbReference type="SUPFAM" id="SSF53850">
    <property type="entry name" value="Periplasmic binding protein-like II"/>
    <property type="match status" value="1"/>
</dbReference>
<dbReference type="Proteomes" id="UP000255125">
    <property type="component" value="Unassembled WGS sequence"/>
</dbReference>
<sequence>MDKLTAMATFAKVVQTGSFTRAAVALGLPNARISQRITDLERVLGVRLLNRTTRAQSLTEDGHIYFEKCLAILEAVEELEGSLSTNPTHVSGKIRVDALRSVAHWIIAPRLEAFYKQHPNISLSLRSSDRISNLTEEGIDCAIRGGHLDDSEMVAKHVCDVNLGLYAAPRYLDEHGPIVTPEDLTKARKISWLNAKGAWRLMSKHDAVDIRAQECMLFDDPEIAIQSCIAGSGACPGAPFAVQTHVQEGTLVPILPQWHFTPRPIHIVYPTKKHLSTRVRNFADWAFETMKSDKGLHLTPQDLA</sequence>
<gene>
    <name evidence="6" type="primary">dmlR_19</name>
    <name evidence="6" type="ORF">NCTC10392_03712</name>
</gene>
<evidence type="ECO:0000256" key="1">
    <source>
        <dbReference type="ARBA" id="ARBA00009437"/>
    </source>
</evidence>
<evidence type="ECO:0000256" key="2">
    <source>
        <dbReference type="ARBA" id="ARBA00023015"/>
    </source>
</evidence>
<dbReference type="OrthoDB" id="9786526at2"/>
<dbReference type="GO" id="GO:0043565">
    <property type="term" value="F:sequence-specific DNA binding"/>
    <property type="evidence" value="ECO:0007669"/>
    <property type="project" value="TreeGrafter"/>
</dbReference>
<dbReference type="PROSITE" id="PS50931">
    <property type="entry name" value="HTH_LYSR"/>
    <property type="match status" value="1"/>
</dbReference>
<organism evidence="6 7">
    <name type="scientific">Pseudomonas fluorescens</name>
    <dbReference type="NCBI Taxonomy" id="294"/>
    <lineage>
        <taxon>Bacteria</taxon>
        <taxon>Pseudomonadati</taxon>
        <taxon>Pseudomonadota</taxon>
        <taxon>Gammaproteobacteria</taxon>
        <taxon>Pseudomonadales</taxon>
        <taxon>Pseudomonadaceae</taxon>
        <taxon>Pseudomonas</taxon>
    </lineage>
</organism>
<evidence type="ECO:0000259" key="5">
    <source>
        <dbReference type="PROSITE" id="PS50931"/>
    </source>
</evidence>